<evidence type="ECO:0008006" key="4">
    <source>
        <dbReference type="Google" id="ProtNLM"/>
    </source>
</evidence>
<proteinExistence type="predicted"/>
<protein>
    <recommendedName>
        <fullName evidence="4">Aflatoxin regulatory protein domain-containing protein</fullName>
    </recommendedName>
</protein>
<dbReference type="OrthoDB" id="2328572at2759"/>
<feature type="compositionally biased region" description="Polar residues" evidence="1">
    <location>
        <begin position="18"/>
        <end position="49"/>
    </location>
</feature>
<evidence type="ECO:0000313" key="3">
    <source>
        <dbReference type="Proteomes" id="UP000799441"/>
    </source>
</evidence>
<organism evidence="2 3">
    <name type="scientific">Polychaeton citri CBS 116435</name>
    <dbReference type="NCBI Taxonomy" id="1314669"/>
    <lineage>
        <taxon>Eukaryota</taxon>
        <taxon>Fungi</taxon>
        <taxon>Dikarya</taxon>
        <taxon>Ascomycota</taxon>
        <taxon>Pezizomycotina</taxon>
        <taxon>Dothideomycetes</taxon>
        <taxon>Dothideomycetidae</taxon>
        <taxon>Capnodiales</taxon>
        <taxon>Capnodiaceae</taxon>
        <taxon>Polychaeton</taxon>
    </lineage>
</organism>
<dbReference type="Proteomes" id="UP000799441">
    <property type="component" value="Unassembled WGS sequence"/>
</dbReference>
<sequence length="342" mass="36976">MEQLGKPKGSRNKKTVENAGTSTNTDAESSTLHHSNGSRSMDGQGSRDGTQILQRDCQAEDVQDCQDSDLLAYLNFSSEPGMLDIGTNAPDWNQSDTSYTMQPCSDVVAVIANGIEDGPANNPGGTLSPHRGVAHELPYDRASRQDHSYAAVDGNASKILAAASAPVEVQDRSGMSCGCLQIFGNHISRLDRMERQSSVIRIDQSFSNTSLISISTGEALQCPSCRLNPRVLLLVTMALGTVLSWLHEGCKQQSHDSILPAAQFGCWRLSRADTLLTRNLLLGRIVTESRSSVETLRTRVEELFRDASKSSIRHGFVAKNTLQEALCRVDDVVDGLAQSVAA</sequence>
<dbReference type="AlphaFoldDB" id="A0A9P4Q2G8"/>
<comment type="caution">
    <text evidence="2">The sequence shown here is derived from an EMBL/GenBank/DDBJ whole genome shotgun (WGS) entry which is preliminary data.</text>
</comment>
<keyword evidence="3" id="KW-1185">Reference proteome</keyword>
<name>A0A9P4Q2G8_9PEZI</name>
<evidence type="ECO:0000256" key="1">
    <source>
        <dbReference type="SAM" id="MobiDB-lite"/>
    </source>
</evidence>
<feature type="region of interest" description="Disordered" evidence="1">
    <location>
        <begin position="1"/>
        <end position="49"/>
    </location>
</feature>
<gene>
    <name evidence="2" type="ORF">K431DRAFT_307400</name>
</gene>
<accession>A0A9P4Q2G8</accession>
<dbReference type="EMBL" id="MU003858">
    <property type="protein sequence ID" value="KAF2716899.1"/>
    <property type="molecule type" value="Genomic_DNA"/>
</dbReference>
<evidence type="ECO:0000313" key="2">
    <source>
        <dbReference type="EMBL" id="KAF2716899.1"/>
    </source>
</evidence>
<reference evidence="2" key="1">
    <citation type="journal article" date="2020" name="Stud. Mycol.">
        <title>101 Dothideomycetes genomes: a test case for predicting lifestyles and emergence of pathogens.</title>
        <authorList>
            <person name="Haridas S."/>
            <person name="Albert R."/>
            <person name="Binder M."/>
            <person name="Bloem J."/>
            <person name="Labutti K."/>
            <person name="Salamov A."/>
            <person name="Andreopoulos B."/>
            <person name="Baker S."/>
            <person name="Barry K."/>
            <person name="Bills G."/>
            <person name="Bluhm B."/>
            <person name="Cannon C."/>
            <person name="Castanera R."/>
            <person name="Culley D."/>
            <person name="Daum C."/>
            <person name="Ezra D."/>
            <person name="Gonzalez J."/>
            <person name="Henrissat B."/>
            <person name="Kuo A."/>
            <person name="Liang C."/>
            <person name="Lipzen A."/>
            <person name="Lutzoni F."/>
            <person name="Magnuson J."/>
            <person name="Mondo S."/>
            <person name="Nolan M."/>
            <person name="Ohm R."/>
            <person name="Pangilinan J."/>
            <person name="Park H.-J."/>
            <person name="Ramirez L."/>
            <person name="Alfaro M."/>
            <person name="Sun H."/>
            <person name="Tritt A."/>
            <person name="Yoshinaga Y."/>
            <person name="Zwiers L.-H."/>
            <person name="Turgeon B."/>
            <person name="Goodwin S."/>
            <person name="Spatafora J."/>
            <person name="Crous P."/>
            <person name="Grigoriev I."/>
        </authorList>
    </citation>
    <scope>NUCLEOTIDE SEQUENCE</scope>
    <source>
        <strain evidence="2">CBS 116435</strain>
    </source>
</reference>